<dbReference type="GO" id="GO:0007219">
    <property type="term" value="P:Notch signaling pathway"/>
    <property type="evidence" value="ECO:0007669"/>
    <property type="project" value="UniProtKB-KW"/>
</dbReference>
<evidence type="ECO:0000256" key="6">
    <source>
        <dbReference type="ARBA" id="ARBA00022989"/>
    </source>
</evidence>
<evidence type="ECO:0000256" key="7">
    <source>
        <dbReference type="ARBA" id="ARBA00023136"/>
    </source>
</evidence>
<feature type="transmembrane region" description="Helical" evidence="8">
    <location>
        <begin position="58"/>
        <end position="78"/>
    </location>
</feature>
<evidence type="ECO:0000256" key="1">
    <source>
        <dbReference type="ARBA" id="ARBA00004141"/>
    </source>
</evidence>
<accession>A0A3S3PW33</accession>
<evidence type="ECO:0000256" key="2">
    <source>
        <dbReference type="ARBA" id="ARBA00009607"/>
    </source>
</evidence>
<dbReference type="GO" id="GO:0007220">
    <property type="term" value="P:Notch receptor processing"/>
    <property type="evidence" value="ECO:0007669"/>
    <property type="project" value="TreeGrafter"/>
</dbReference>
<dbReference type="GO" id="GO:0070765">
    <property type="term" value="C:gamma-secretase complex"/>
    <property type="evidence" value="ECO:0007669"/>
    <property type="project" value="TreeGrafter"/>
</dbReference>
<keyword evidence="6 8" id="KW-1133">Transmembrane helix</keyword>
<evidence type="ECO:0000256" key="4">
    <source>
        <dbReference type="ARBA" id="ARBA00022692"/>
    </source>
</evidence>
<keyword evidence="7 8" id="KW-0472">Membrane</keyword>
<evidence type="ECO:0000256" key="5">
    <source>
        <dbReference type="ARBA" id="ARBA00022976"/>
    </source>
</evidence>
<dbReference type="Pfam" id="PF10251">
    <property type="entry name" value="PEN-2"/>
    <property type="match status" value="1"/>
</dbReference>
<dbReference type="PANTHER" id="PTHR16318:SF0">
    <property type="entry name" value="GAMMA-SECRETASE SUBUNIT PEN-2"/>
    <property type="match status" value="1"/>
</dbReference>
<keyword evidence="5" id="KW-0914">Notch signaling pathway</keyword>
<dbReference type="PANTHER" id="PTHR16318">
    <property type="entry name" value="GAMMA-SECRETASE SUBUNIT PEN-2"/>
    <property type="match status" value="1"/>
</dbReference>
<dbReference type="InterPro" id="IPR019379">
    <property type="entry name" value="Gamma_Secretase_Asp_P_PEN2"/>
</dbReference>
<evidence type="ECO:0000256" key="8">
    <source>
        <dbReference type="SAM" id="Phobius"/>
    </source>
</evidence>
<name>A0A3S3PW33_9ACAR</name>
<organism evidence="9 11">
    <name type="scientific">Dinothrombium tinctorium</name>
    <dbReference type="NCBI Taxonomy" id="1965070"/>
    <lineage>
        <taxon>Eukaryota</taxon>
        <taxon>Metazoa</taxon>
        <taxon>Ecdysozoa</taxon>
        <taxon>Arthropoda</taxon>
        <taxon>Chelicerata</taxon>
        <taxon>Arachnida</taxon>
        <taxon>Acari</taxon>
        <taxon>Acariformes</taxon>
        <taxon>Trombidiformes</taxon>
        <taxon>Prostigmata</taxon>
        <taxon>Anystina</taxon>
        <taxon>Parasitengona</taxon>
        <taxon>Trombidioidea</taxon>
        <taxon>Trombidiidae</taxon>
        <taxon>Dinothrombium</taxon>
    </lineage>
</organism>
<keyword evidence="11" id="KW-1185">Reference proteome</keyword>
<evidence type="ECO:0000256" key="3">
    <source>
        <dbReference type="ARBA" id="ARBA00018306"/>
    </source>
</evidence>
<proteinExistence type="inferred from homology"/>
<comment type="subcellular location">
    <subcellularLocation>
        <location evidence="1">Membrane</location>
        <topology evidence="1">Multi-pass membrane protein</topology>
    </subcellularLocation>
</comment>
<dbReference type="AlphaFoldDB" id="A0A3S3PW33"/>
<reference evidence="9" key="2">
    <citation type="submission" date="2018-11" db="EMBL/GenBank/DDBJ databases">
        <title>Trombidioid mite genomics.</title>
        <authorList>
            <person name="Dong X."/>
        </authorList>
    </citation>
    <scope>NUCLEOTIDE SEQUENCE</scope>
    <source>
        <strain evidence="9">UoL-WK</strain>
    </source>
</reference>
<protein>
    <recommendedName>
        <fullName evidence="3">Gamma-secretase subunit PEN-2</fullName>
    </recommendedName>
</protein>
<comment type="caution">
    <text evidence="9">The sequence shown here is derived from an EMBL/GenBank/DDBJ whole genome shotgun (WGS) entry which is preliminary data.</text>
</comment>
<comment type="similarity">
    <text evidence="2">Belongs to the PEN-2 family.</text>
</comment>
<evidence type="ECO:0000313" key="10">
    <source>
        <dbReference type="EMBL" id="RWS17458.1"/>
    </source>
</evidence>
<dbReference type="STRING" id="1965070.A0A3S3PW33"/>
<reference evidence="9 11" key="1">
    <citation type="journal article" date="2018" name="Gigascience">
        <title>Genomes of trombidid mites reveal novel predicted allergens and laterally-transferred genes associated with secondary metabolism.</title>
        <authorList>
            <person name="Dong X."/>
            <person name="Chaisiri K."/>
            <person name="Xia D."/>
            <person name="Armstrong S.D."/>
            <person name="Fang Y."/>
            <person name="Donnelly M.J."/>
            <person name="Kadowaki T."/>
            <person name="McGarry J.W."/>
            <person name="Darby A.C."/>
            <person name="Makepeace B.L."/>
        </authorList>
    </citation>
    <scope>NUCLEOTIDE SEQUENCE [LARGE SCALE GENOMIC DNA]</scope>
    <source>
        <strain evidence="9">UoL-WK</strain>
    </source>
</reference>
<sequence>MDLRKLKDDDKLVLCRRYYYGGFALLPLLWIVNFVWFFNEAFRRKPPYAEQKQIQTYVWRSGVGALVWIVVLLAWNIYFQKNRPHVWWGDYLSFIIPTGIP</sequence>
<dbReference type="EMBL" id="NCKU01000072">
    <property type="protein sequence ID" value="RWS17447.1"/>
    <property type="molecule type" value="Genomic_DNA"/>
</dbReference>
<evidence type="ECO:0000313" key="11">
    <source>
        <dbReference type="Proteomes" id="UP000285301"/>
    </source>
</evidence>
<dbReference type="Proteomes" id="UP000285301">
    <property type="component" value="Unassembled WGS sequence"/>
</dbReference>
<feature type="transmembrane region" description="Helical" evidence="8">
    <location>
        <begin position="20"/>
        <end position="38"/>
    </location>
</feature>
<keyword evidence="4 8" id="KW-0812">Transmembrane</keyword>
<gene>
    <name evidence="10" type="ORF">B4U79_00499</name>
    <name evidence="9" type="ORF">B4U79_09210</name>
</gene>
<dbReference type="EMBL" id="NCKU01000071">
    <property type="protein sequence ID" value="RWS17458.1"/>
    <property type="molecule type" value="Genomic_DNA"/>
</dbReference>
<evidence type="ECO:0000313" key="9">
    <source>
        <dbReference type="EMBL" id="RWS17447.1"/>
    </source>
</evidence>
<dbReference type="OrthoDB" id="524898at2759"/>